<gene>
    <name evidence="2" type="ORF">EAI_10692</name>
</gene>
<dbReference type="EMBL" id="GL451103">
    <property type="protein sequence ID" value="EFN79994.1"/>
    <property type="molecule type" value="Genomic_DNA"/>
</dbReference>
<feature type="compositionally biased region" description="Basic and acidic residues" evidence="1">
    <location>
        <begin position="34"/>
        <end position="47"/>
    </location>
</feature>
<feature type="region of interest" description="Disordered" evidence="1">
    <location>
        <begin position="34"/>
        <end position="62"/>
    </location>
</feature>
<keyword evidence="3" id="KW-1185">Reference proteome</keyword>
<feature type="compositionally biased region" description="Basic and acidic residues" evidence="1">
    <location>
        <begin position="83"/>
        <end position="96"/>
    </location>
</feature>
<sequence length="123" mass="14035">MQPVHTDNNNSSLDMESLEEMLRKLSELEQRVLEAEGRADEAEDKPHLQHNTTEYPAKTPGHILSASRVYSDTFKKLPCPENISEHPGHIQDHPEDSADFQQTCPALLEYRNPQKTSMSSDHR</sequence>
<evidence type="ECO:0000313" key="2">
    <source>
        <dbReference type="EMBL" id="EFN79994.1"/>
    </source>
</evidence>
<dbReference type="OrthoDB" id="6285196at2759"/>
<proteinExistence type="predicted"/>
<accession>E2BW90</accession>
<dbReference type="Proteomes" id="UP000008237">
    <property type="component" value="Unassembled WGS sequence"/>
</dbReference>
<evidence type="ECO:0000313" key="3">
    <source>
        <dbReference type="Proteomes" id="UP000008237"/>
    </source>
</evidence>
<reference evidence="2 3" key="1">
    <citation type="journal article" date="2010" name="Science">
        <title>Genomic comparison of the ants Camponotus floridanus and Harpegnathos saltator.</title>
        <authorList>
            <person name="Bonasio R."/>
            <person name="Zhang G."/>
            <person name="Ye C."/>
            <person name="Mutti N.S."/>
            <person name="Fang X."/>
            <person name="Qin N."/>
            <person name="Donahue G."/>
            <person name="Yang P."/>
            <person name="Li Q."/>
            <person name="Li C."/>
            <person name="Zhang P."/>
            <person name="Huang Z."/>
            <person name="Berger S.L."/>
            <person name="Reinberg D."/>
            <person name="Wang J."/>
            <person name="Liebig J."/>
        </authorList>
    </citation>
    <scope>NUCLEOTIDE SEQUENCE [LARGE SCALE GENOMIC DNA]</scope>
    <source>
        <strain evidence="2 3">R22 G/1</strain>
    </source>
</reference>
<evidence type="ECO:0000256" key="1">
    <source>
        <dbReference type="SAM" id="MobiDB-lite"/>
    </source>
</evidence>
<organism evidence="3">
    <name type="scientific">Harpegnathos saltator</name>
    <name type="common">Jerdon's jumping ant</name>
    <dbReference type="NCBI Taxonomy" id="610380"/>
    <lineage>
        <taxon>Eukaryota</taxon>
        <taxon>Metazoa</taxon>
        <taxon>Ecdysozoa</taxon>
        <taxon>Arthropoda</taxon>
        <taxon>Hexapoda</taxon>
        <taxon>Insecta</taxon>
        <taxon>Pterygota</taxon>
        <taxon>Neoptera</taxon>
        <taxon>Endopterygota</taxon>
        <taxon>Hymenoptera</taxon>
        <taxon>Apocrita</taxon>
        <taxon>Aculeata</taxon>
        <taxon>Formicoidea</taxon>
        <taxon>Formicidae</taxon>
        <taxon>Ponerinae</taxon>
        <taxon>Ponerini</taxon>
        <taxon>Harpegnathos</taxon>
    </lineage>
</organism>
<dbReference type="AlphaFoldDB" id="E2BW90"/>
<name>E2BW90_HARSA</name>
<feature type="compositionally biased region" description="Polar residues" evidence="1">
    <location>
        <begin position="1"/>
        <end position="14"/>
    </location>
</feature>
<protein>
    <submittedName>
        <fullName evidence="2">Uncharacterized protein</fullName>
    </submittedName>
</protein>
<feature type="region of interest" description="Disordered" evidence="1">
    <location>
        <begin position="80"/>
        <end position="103"/>
    </location>
</feature>
<feature type="region of interest" description="Disordered" evidence="1">
    <location>
        <begin position="1"/>
        <end position="22"/>
    </location>
</feature>
<dbReference type="InParanoid" id="E2BW90"/>